<evidence type="ECO:0000313" key="2">
    <source>
        <dbReference type="Proteomes" id="UP000192634"/>
    </source>
</evidence>
<dbReference type="EMBL" id="FWXN01000011">
    <property type="protein sequence ID" value="SMC83476.1"/>
    <property type="molecule type" value="Genomic_DNA"/>
</dbReference>
<gene>
    <name evidence="1" type="ORF">SAMN06296429_11118</name>
</gene>
<sequence>MGSAAHSAEAGSFRTVIYENQKLRDVDDHASRCVSELPKTLKKGTDVRTDQKGKPIKAGTEMVNLVTMKRGRHHDDPWKVDATQVGYKKSCSS</sequence>
<dbReference type="Proteomes" id="UP000192634">
    <property type="component" value="Unassembled WGS sequence"/>
</dbReference>
<proteinExistence type="predicted"/>
<accession>A0A1W2CEI8</accession>
<protein>
    <submittedName>
        <fullName evidence="1">Uncharacterized protein</fullName>
    </submittedName>
</protein>
<evidence type="ECO:0000313" key="1">
    <source>
        <dbReference type="EMBL" id="SMC83476.1"/>
    </source>
</evidence>
<organism evidence="1 2">
    <name type="scientific">Janibacter indicus</name>
    <dbReference type="NCBI Taxonomy" id="857417"/>
    <lineage>
        <taxon>Bacteria</taxon>
        <taxon>Bacillati</taxon>
        <taxon>Actinomycetota</taxon>
        <taxon>Actinomycetes</taxon>
        <taxon>Micrococcales</taxon>
        <taxon>Intrasporangiaceae</taxon>
        <taxon>Janibacter</taxon>
    </lineage>
</organism>
<dbReference type="AlphaFoldDB" id="A0A1W2CEI8"/>
<reference evidence="1 2" key="1">
    <citation type="submission" date="2017-04" db="EMBL/GenBank/DDBJ databases">
        <authorList>
            <person name="Afonso C.L."/>
            <person name="Miller P.J."/>
            <person name="Scott M.A."/>
            <person name="Spackman E."/>
            <person name="Goraichik I."/>
            <person name="Dimitrov K.M."/>
            <person name="Suarez D.L."/>
            <person name="Swayne D.E."/>
        </authorList>
    </citation>
    <scope>NUCLEOTIDE SEQUENCE [LARGE SCALE GENOMIC DNA]</scope>
    <source>
        <strain evidence="1 2">CGMCC 1.12511</strain>
    </source>
</reference>
<name>A0A1W2CEI8_9MICO</name>